<feature type="coiled-coil region" evidence="8">
    <location>
        <begin position="168"/>
        <end position="202"/>
    </location>
</feature>
<evidence type="ECO:0000313" key="10">
    <source>
        <dbReference type="EMBL" id="RVT90147.1"/>
    </source>
</evidence>
<evidence type="ECO:0000256" key="9">
    <source>
        <dbReference type="SAM" id="SignalP"/>
    </source>
</evidence>
<dbReference type="PANTHER" id="PTHR30026:SF20">
    <property type="entry name" value="OUTER MEMBRANE PROTEIN TOLC"/>
    <property type="match status" value="1"/>
</dbReference>
<feature type="signal peptide" evidence="9">
    <location>
        <begin position="1"/>
        <end position="38"/>
    </location>
</feature>
<comment type="similarity">
    <text evidence="2">Belongs to the outer membrane factor (OMF) (TC 1.B.17) family.</text>
</comment>
<evidence type="ECO:0000256" key="4">
    <source>
        <dbReference type="ARBA" id="ARBA00022452"/>
    </source>
</evidence>
<dbReference type="InterPro" id="IPR051906">
    <property type="entry name" value="TolC-like"/>
</dbReference>
<dbReference type="GO" id="GO:0015562">
    <property type="term" value="F:efflux transmembrane transporter activity"/>
    <property type="evidence" value="ECO:0007669"/>
    <property type="project" value="InterPro"/>
</dbReference>
<keyword evidence="5" id="KW-0812">Transmembrane</keyword>
<dbReference type="GO" id="GO:0015288">
    <property type="term" value="F:porin activity"/>
    <property type="evidence" value="ECO:0007669"/>
    <property type="project" value="TreeGrafter"/>
</dbReference>
<dbReference type="GO" id="GO:0009279">
    <property type="term" value="C:cell outer membrane"/>
    <property type="evidence" value="ECO:0007669"/>
    <property type="project" value="UniProtKB-SubCell"/>
</dbReference>
<dbReference type="Gene3D" id="1.20.1600.10">
    <property type="entry name" value="Outer membrane efflux proteins (OEP)"/>
    <property type="match status" value="1"/>
</dbReference>
<sequence length="465" mass="50839">MRAYSQYGARLTAARPMRSIGAIRLTACILCLSAPLSASPAQTLTNALQAALQNDLDWLGAQEGATAAAESDEQAKALFRPKARLVARAGFTDFTARVTLPAPVQDIDRLHISGSSLAGSVQIAQPLIDGEASAEKRRLRAAARSGEAERGEVRQKIILKVASAYFAVLSARDTIAAAEALKQAAEREARAAQARFDAGRARITDVREAQAEAYRAAAQLVSAQIENSTSTARFEAMTGSKAVNLQTFRDDAALYPPLEPQAYWQDLAQRSSYRIAIQNYQLDSAVAYADSLGWLSRMKLEASGTYEVRDVSGRTSIASIDRYSGYMAGVQLTMPIYSGGALESRQRQAQALARRAQRQLESVRQDVRLEVGRAYTQWTGSVQQAEALRLSLDAALLREKAALTSHELGMRTQADVLAAIAQVIQIRFELQTLFRQYMINRLALYAAAGKLHEEQLTEIEKYMTD</sequence>
<dbReference type="EMBL" id="SACN01000003">
    <property type="protein sequence ID" value="RVT90147.1"/>
    <property type="molecule type" value="Genomic_DNA"/>
</dbReference>
<proteinExistence type="inferred from homology"/>
<protein>
    <recommendedName>
        <fullName evidence="12">Type I secretion protein TolC</fullName>
    </recommendedName>
</protein>
<comment type="subcellular location">
    <subcellularLocation>
        <location evidence="1">Cell outer membrane</location>
    </subcellularLocation>
</comment>
<feature type="chain" id="PRO_5019090833" description="Type I secretion protein TolC" evidence="9">
    <location>
        <begin position="39"/>
        <end position="465"/>
    </location>
</feature>
<dbReference type="InterPro" id="IPR003423">
    <property type="entry name" value="OMP_efflux"/>
</dbReference>
<keyword evidence="4" id="KW-1134">Transmembrane beta strand</keyword>
<dbReference type="PANTHER" id="PTHR30026">
    <property type="entry name" value="OUTER MEMBRANE PROTEIN TOLC"/>
    <property type="match status" value="1"/>
</dbReference>
<keyword evidence="3" id="KW-0813">Transport</keyword>
<evidence type="ECO:0000256" key="2">
    <source>
        <dbReference type="ARBA" id="ARBA00007613"/>
    </source>
</evidence>
<name>A0A437LXQ2_9SPHN</name>
<evidence type="ECO:0000256" key="8">
    <source>
        <dbReference type="SAM" id="Coils"/>
    </source>
</evidence>
<evidence type="ECO:0008006" key="12">
    <source>
        <dbReference type="Google" id="ProtNLM"/>
    </source>
</evidence>
<dbReference type="Proteomes" id="UP000282971">
    <property type="component" value="Unassembled WGS sequence"/>
</dbReference>
<keyword evidence="9" id="KW-0732">Signal</keyword>
<gene>
    <name evidence="10" type="ORF">EOD43_17725</name>
</gene>
<keyword evidence="6" id="KW-0472">Membrane</keyword>
<keyword evidence="8" id="KW-0175">Coiled coil</keyword>
<organism evidence="10 11">
    <name type="scientific">Sphingomonas crocodyli</name>
    <dbReference type="NCBI Taxonomy" id="1979270"/>
    <lineage>
        <taxon>Bacteria</taxon>
        <taxon>Pseudomonadati</taxon>
        <taxon>Pseudomonadota</taxon>
        <taxon>Alphaproteobacteria</taxon>
        <taxon>Sphingomonadales</taxon>
        <taxon>Sphingomonadaceae</taxon>
        <taxon>Sphingomonas</taxon>
    </lineage>
</organism>
<keyword evidence="7" id="KW-0998">Cell outer membrane</keyword>
<dbReference type="OrthoDB" id="9813458at2"/>
<accession>A0A437LXQ2</accession>
<dbReference type="SUPFAM" id="SSF56954">
    <property type="entry name" value="Outer membrane efflux proteins (OEP)"/>
    <property type="match status" value="1"/>
</dbReference>
<evidence type="ECO:0000256" key="1">
    <source>
        <dbReference type="ARBA" id="ARBA00004442"/>
    </source>
</evidence>
<evidence type="ECO:0000256" key="6">
    <source>
        <dbReference type="ARBA" id="ARBA00023136"/>
    </source>
</evidence>
<keyword evidence="11" id="KW-1185">Reference proteome</keyword>
<reference evidence="10 11" key="1">
    <citation type="submission" date="2019-01" db="EMBL/GenBank/DDBJ databases">
        <authorList>
            <person name="Chen W.-M."/>
        </authorList>
    </citation>
    <scope>NUCLEOTIDE SEQUENCE [LARGE SCALE GENOMIC DNA]</scope>
    <source>
        <strain evidence="10 11">CCP-7</strain>
    </source>
</reference>
<evidence type="ECO:0000313" key="11">
    <source>
        <dbReference type="Proteomes" id="UP000282971"/>
    </source>
</evidence>
<evidence type="ECO:0000256" key="7">
    <source>
        <dbReference type="ARBA" id="ARBA00023237"/>
    </source>
</evidence>
<comment type="caution">
    <text evidence="10">The sequence shown here is derived from an EMBL/GenBank/DDBJ whole genome shotgun (WGS) entry which is preliminary data.</text>
</comment>
<evidence type="ECO:0000256" key="3">
    <source>
        <dbReference type="ARBA" id="ARBA00022448"/>
    </source>
</evidence>
<dbReference type="Pfam" id="PF02321">
    <property type="entry name" value="OEP"/>
    <property type="match status" value="2"/>
</dbReference>
<dbReference type="AlphaFoldDB" id="A0A437LXQ2"/>
<evidence type="ECO:0000256" key="5">
    <source>
        <dbReference type="ARBA" id="ARBA00022692"/>
    </source>
</evidence>
<dbReference type="GO" id="GO:1990281">
    <property type="term" value="C:efflux pump complex"/>
    <property type="evidence" value="ECO:0007669"/>
    <property type="project" value="TreeGrafter"/>
</dbReference>